<name>A0A9P0CF43_9CUCU</name>
<gene>
    <name evidence="2" type="ORF">PSYICH_LOCUS1152</name>
</gene>
<dbReference type="EMBL" id="OV651813">
    <property type="protein sequence ID" value="CAH1098908.1"/>
    <property type="molecule type" value="Genomic_DNA"/>
</dbReference>
<accession>A0A9P0CF43</accession>
<dbReference type="AlphaFoldDB" id="A0A9P0CF43"/>
<protein>
    <submittedName>
        <fullName evidence="2">Uncharacterized protein</fullName>
    </submittedName>
</protein>
<keyword evidence="3" id="KW-1185">Reference proteome</keyword>
<dbReference type="OrthoDB" id="6773773at2759"/>
<organism evidence="2 3">
    <name type="scientific">Psylliodes chrysocephalus</name>
    <dbReference type="NCBI Taxonomy" id="3402493"/>
    <lineage>
        <taxon>Eukaryota</taxon>
        <taxon>Metazoa</taxon>
        <taxon>Ecdysozoa</taxon>
        <taxon>Arthropoda</taxon>
        <taxon>Hexapoda</taxon>
        <taxon>Insecta</taxon>
        <taxon>Pterygota</taxon>
        <taxon>Neoptera</taxon>
        <taxon>Endopterygota</taxon>
        <taxon>Coleoptera</taxon>
        <taxon>Polyphaga</taxon>
        <taxon>Cucujiformia</taxon>
        <taxon>Chrysomeloidea</taxon>
        <taxon>Chrysomelidae</taxon>
        <taxon>Galerucinae</taxon>
        <taxon>Alticini</taxon>
        <taxon>Psylliodes</taxon>
    </lineage>
</organism>
<proteinExistence type="predicted"/>
<evidence type="ECO:0000256" key="1">
    <source>
        <dbReference type="SAM" id="Coils"/>
    </source>
</evidence>
<evidence type="ECO:0000313" key="3">
    <source>
        <dbReference type="Proteomes" id="UP001153636"/>
    </source>
</evidence>
<evidence type="ECO:0000313" key="2">
    <source>
        <dbReference type="EMBL" id="CAH1098908.1"/>
    </source>
</evidence>
<dbReference type="Proteomes" id="UP001153636">
    <property type="component" value="Chromosome 1"/>
</dbReference>
<keyword evidence="1" id="KW-0175">Coiled coil</keyword>
<feature type="coiled-coil region" evidence="1">
    <location>
        <begin position="111"/>
        <end position="177"/>
    </location>
</feature>
<sequence length="436" mass="49632">MPTSFKCCKKDFNNFVCVVCLGIFHPNPNCRRSAEITLEGYKIYCSAKCVEISKTENFTELHVAIADLNKTLEKKDILIDKIQNDFQEQIENLESTISKQYKDISDRDLHLDKMRKKSRDFTDEVEEAEQNYLKQLIEKREKITKMDKEIIGFTKRISQLEEELQNSAERTKQKELELIESQVLNKQMIATIRTLEADNSIYSNELCQLRKRLTSSGEFMEKLSDASNTGNKVIRKSQLLIIGDANVRGFISLFKKFTNRKFDINCQRLHKPTPSCILKHGSNLMKTLTKSDYVILFWGSQMAVSGKSIKDSHINELLNICKDTNLIVFGSPLFRNRPVLNRLIQEQNSSFCSKLKLKPENTANFVPVNFFTSNGILFYDEKTCLVQSICGDLLSHTCNSSSVSINGTSISNSEPCSLSGVSISSEKINFSLASIL</sequence>
<reference evidence="2" key="1">
    <citation type="submission" date="2022-01" db="EMBL/GenBank/DDBJ databases">
        <authorList>
            <person name="King R."/>
        </authorList>
    </citation>
    <scope>NUCLEOTIDE SEQUENCE</scope>
</reference>